<dbReference type="Proteomes" id="UP000006062">
    <property type="component" value="Chromosome"/>
</dbReference>
<dbReference type="EMBL" id="CP003154">
    <property type="protein sequence ID" value="AFL76060.1"/>
    <property type="molecule type" value="Genomic_DNA"/>
</dbReference>
<dbReference type="KEGG" id="tvi:Thivi_4247"/>
<dbReference type="Pfam" id="PF13545">
    <property type="entry name" value="HTH_Crp_2"/>
    <property type="match status" value="1"/>
</dbReference>
<evidence type="ECO:0000256" key="2">
    <source>
        <dbReference type="ARBA" id="ARBA00023125"/>
    </source>
</evidence>
<dbReference type="Gene3D" id="2.60.120.10">
    <property type="entry name" value="Jelly Rolls"/>
    <property type="match status" value="1"/>
</dbReference>
<dbReference type="GO" id="GO:0005829">
    <property type="term" value="C:cytosol"/>
    <property type="evidence" value="ECO:0007669"/>
    <property type="project" value="TreeGrafter"/>
</dbReference>
<dbReference type="PROSITE" id="PS51063">
    <property type="entry name" value="HTH_CRP_2"/>
    <property type="match status" value="1"/>
</dbReference>
<protein>
    <submittedName>
        <fullName evidence="6">cAMP-binding protein</fullName>
    </submittedName>
</protein>
<evidence type="ECO:0000259" key="5">
    <source>
        <dbReference type="PROSITE" id="PS51063"/>
    </source>
</evidence>
<dbReference type="Gene3D" id="1.10.10.10">
    <property type="entry name" value="Winged helix-like DNA-binding domain superfamily/Winged helix DNA-binding domain"/>
    <property type="match status" value="1"/>
</dbReference>
<dbReference type="PROSITE" id="PS50042">
    <property type="entry name" value="CNMP_BINDING_3"/>
    <property type="match status" value="1"/>
</dbReference>
<evidence type="ECO:0000256" key="3">
    <source>
        <dbReference type="ARBA" id="ARBA00023163"/>
    </source>
</evidence>
<name>I3YGE2_THIV6</name>
<keyword evidence="2" id="KW-0238">DNA-binding</keyword>
<dbReference type="InterPro" id="IPR012318">
    <property type="entry name" value="HTH_CRP"/>
</dbReference>
<proteinExistence type="predicted"/>
<keyword evidence="3" id="KW-0804">Transcription</keyword>
<dbReference type="InterPro" id="IPR036388">
    <property type="entry name" value="WH-like_DNA-bd_sf"/>
</dbReference>
<keyword evidence="1" id="KW-0805">Transcription regulation</keyword>
<evidence type="ECO:0000313" key="7">
    <source>
        <dbReference type="Proteomes" id="UP000006062"/>
    </source>
</evidence>
<dbReference type="SMART" id="SM00100">
    <property type="entry name" value="cNMP"/>
    <property type="match status" value="1"/>
</dbReference>
<evidence type="ECO:0000313" key="6">
    <source>
        <dbReference type="EMBL" id="AFL76060.1"/>
    </source>
</evidence>
<dbReference type="CDD" id="cd00038">
    <property type="entry name" value="CAP_ED"/>
    <property type="match status" value="1"/>
</dbReference>
<dbReference type="Pfam" id="PF00027">
    <property type="entry name" value="cNMP_binding"/>
    <property type="match status" value="1"/>
</dbReference>
<sequence>MNSLDNAKATLPLLEQATLFDALPREALRLIASGCRVRQADRDQVLYEKGQLLNGFYLLINGRVKLAVLSSEGAERVLEIVLPGQTFAESAAFLGRPCPLHAQTLADSCLVFVDLNRVRLAIERWPEVAFRMLTLVAERAQRLTADLEACCLHSAVQRVAGFLLREAVSDPASPDHAELVLPAAKTVVASSLNLSPETFSRELHGLARRGLIEVERRRIRIPSVSHLRALAALDVERSDTPPPFPILSQESAHHAH</sequence>
<dbReference type="GO" id="GO:0003677">
    <property type="term" value="F:DNA binding"/>
    <property type="evidence" value="ECO:0007669"/>
    <property type="project" value="UniProtKB-KW"/>
</dbReference>
<dbReference type="PANTHER" id="PTHR24567">
    <property type="entry name" value="CRP FAMILY TRANSCRIPTIONAL REGULATORY PROTEIN"/>
    <property type="match status" value="1"/>
</dbReference>
<dbReference type="SUPFAM" id="SSF46785">
    <property type="entry name" value="Winged helix' DNA-binding domain"/>
    <property type="match status" value="1"/>
</dbReference>
<dbReference type="RefSeq" id="WP_014780442.1">
    <property type="nucleotide sequence ID" value="NC_018012.1"/>
</dbReference>
<dbReference type="InterPro" id="IPR018490">
    <property type="entry name" value="cNMP-bd_dom_sf"/>
</dbReference>
<dbReference type="SMART" id="SM00419">
    <property type="entry name" value="HTH_CRP"/>
    <property type="match status" value="1"/>
</dbReference>
<accession>I3YGE2</accession>
<dbReference type="HOGENOM" id="CLU_075053_4_0_6"/>
<feature type="domain" description="Cyclic nucleotide-binding" evidence="4">
    <location>
        <begin position="19"/>
        <end position="139"/>
    </location>
</feature>
<dbReference type="PANTHER" id="PTHR24567:SF74">
    <property type="entry name" value="HTH-TYPE TRANSCRIPTIONAL REGULATOR ARCR"/>
    <property type="match status" value="1"/>
</dbReference>
<dbReference type="InterPro" id="IPR050397">
    <property type="entry name" value="Env_Response_Regulators"/>
</dbReference>
<dbReference type="AlphaFoldDB" id="I3YGE2"/>
<dbReference type="GO" id="GO:0003700">
    <property type="term" value="F:DNA-binding transcription factor activity"/>
    <property type="evidence" value="ECO:0007669"/>
    <property type="project" value="TreeGrafter"/>
</dbReference>
<dbReference type="InterPro" id="IPR014710">
    <property type="entry name" value="RmlC-like_jellyroll"/>
</dbReference>
<dbReference type="OrthoDB" id="9777588at2"/>
<feature type="domain" description="HTH crp-type" evidence="5">
    <location>
        <begin position="153"/>
        <end position="225"/>
    </location>
</feature>
<evidence type="ECO:0000259" key="4">
    <source>
        <dbReference type="PROSITE" id="PS50042"/>
    </source>
</evidence>
<keyword evidence="7" id="KW-1185">Reference proteome</keyword>
<dbReference type="InterPro" id="IPR000595">
    <property type="entry name" value="cNMP-bd_dom"/>
</dbReference>
<dbReference type="InterPro" id="IPR036390">
    <property type="entry name" value="WH_DNA-bd_sf"/>
</dbReference>
<evidence type="ECO:0000256" key="1">
    <source>
        <dbReference type="ARBA" id="ARBA00023015"/>
    </source>
</evidence>
<gene>
    <name evidence="6" type="ordered locus">Thivi_4247</name>
</gene>
<organism evidence="6 7">
    <name type="scientific">Thiocystis violascens (strain ATCC 17096 / DSM 198 / 6111)</name>
    <name type="common">Chromatium violascens</name>
    <dbReference type="NCBI Taxonomy" id="765911"/>
    <lineage>
        <taxon>Bacteria</taxon>
        <taxon>Pseudomonadati</taxon>
        <taxon>Pseudomonadota</taxon>
        <taxon>Gammaproteobacteria</taxon>
        <taxon>Chromatiales</taxon>
        <taxon>Chromatiaceae</taxon>
        <taxon>Thiocystis</taxon>
    </lineage>
</organism>
<dbReference type="eggNOG" id="COG0664">
    <property type="taxonomic scope" value="Bacteria"/>
</dbReference>
<reference evidence="6 7" key="1">
    <citation type="submission" date="2012-06" db="EMBL/GenBank/DDBJ databases">
        <title>Complete sequence of Thiocystis violascens DSM 198.</title>
        <authorList>
            <consortium name="US DOE Joint Genome Institute"/>
            <person name="Lucas S."/>
            <person name="Han J."/>
            <person name="Lapidus A."/>
            <person name="Cheng J.-F."/>
            <person name="Goodwin L."/>
            <person name="Pitluck S."/>
            <person name="Peters L."/>
            <person name="Ovchinnikova G."/>
            <person name="Teshima H."/>
            <person name="Detter J.C."/>
            <person name="Han C."/>
            <person name="Tapia R."/>
            <person name="Land M."/>
            <person name="Hauser L."/>
            <person name="Kyrpides N."/>
            <person name="Ivanova N."/>
            <person name="Pagani I."/>
            <person name="Vogl K."/>
            <person name="Liu Z."/>
            <person name="Frigaard N.-U."/>
            <person name="Bryant D."/>
            <person name="Woyke T."/>
        </authorList>
    </citation>
    <scope>NUCLEOTIDE SEQUENCE [LARGE SCALE GENOMIC DNA]</scope>
    <source>
        <strain evidence="7">ATCC 17096 / DSM 198 / 6111</strain>
    </source>
</reference>
<dbReference type="SUPFAM" id="SSF51206">
    <property type="entry name" value="cAMP-binding domain-like"/>
    <property type="match status" value="1"/>
</dbReference>
<dbReference type="STRING" id="765911.Thivi_4247"/>